<feature type="transmembrane region" description="Helical" evidence="5">
    <location>
        <begin position="229"/>
        <end position="249"/>
    </location>
</feature>
<name>A0A9P1CYB3_9DINO</name>
<evidence type="ECO:0000256" key="2">
    <source>
        <dbReference type="ARBA" id="ARBA00022692"/>
    </source>
</evidence>
<feature type="transmembrane region" description="Helical" evidence="5">
    <location>
        <begin position="193"/>
        <end position="214"/>
    </location>
</feature>
<evidence type="ECO:0000256" key="4">
    <source>
        <dbReference type="ARBA" id="ARBA00023136"/>
    </source>
</evidence>
<organism evidence="6">
    <name type="scientific">Cladocopium goreaui</name>
    <dbReference type="NCBI Taxonomy" id="2562237"/>
    <lineage>
        <taxon>Eukaryota</taxon>
        <taxon>Sar</taxon>
        <taxon>Alveolata</taxon>
        <taxon>Dinophyceae</taxon>
        <taxon>Suessiales</taxon>
        <taxon>Symbiodiniaceae</taxon>
        <taxon>Cladocopium</taxon>
    </lineage>
</organism>
<proteinExistence type="predicted"/>
<dbReference type="EMBL" id="CAMXCT020002786">
    <property type="protein sequence ID" value="CAL1153859.1"/>
    <property type="molecule type" value="Genomic_DNA"/>
</dbReference>
<evidence type="ECO:0000313" key="8">
    <source>
        <dbReference type="Proteomes" id="UP001152797"/>
    </source>
</evidence>
<dbReference type="InterPro" id="IPR006838">
    <property type="entry name" value="ADTRP_AIG1"/>
</dbReference>
<dbReference type="OrthoDB" id="10323802at2759"/>
<reference evidence="7" key="2">
    <citation type="submission" date="2024-04" db="EMBL/GenBank/DDBJ databases">
        <authorList>
            <person name="Chen Y."/>
            <person name="Shah S."/>
            <person name="Dougan E. K."/>
            <person name="Thang M."/>
            <person name="Chan C."/>
        </authorList>
    </citation>
    <scope>NUCLEOTIDE SEQUENCE [LARGE SCALE GENOMIC DNA]</scope>
</reference>
<evidence type="ECO:0000256" key="5">
    <source>
        <dbReference type="SAM" id="Phobius"/>
    </source>
</evidence>
<dbReference type="GO" id="GO:0016020">
    <property type="term" value="C:membrane"/>
    <property type="evidence" value="ECO:0007669"/>
    <property type="project" value="InterPro"/>
</dbReference>
<dbReference type="GO" id="GO:0012505">
    <property type="term" value="C:endomembrane system"/>
    <property type="evidence" value="ECO:0007669"/>
    <property type="project" value="UniProtKB-SubCell"/>
</dbReference>
<keyword evidence="3 5" id="KW-1133">Transmembrane helix</keyword>
<evidence type="ECO:0000313" key="7">
    <source>
        <dbReference type="EMBL" id="CAL1153859.1"/>
    </source>
</evidence>
<accession>A0A9P1CYB3</accession>
<dbReference type="AlphaFoldDB" id="A0A9P1CYB3"/>
<protein>
    <submittedName>
        <fullName evidence="6">Uncharacterized protein</fullName>
    </submittedName>
</protein>
<evidence type="ECO:0000313" key="6">
    <source>
        <dbReference type="EMBL" id="CAI4000484.1"/>
    </source>
</evidence>
<sequence length="323" mass="36072">MALVQVFRGIAAILTVPCAILSFFHSSPEKVKYVEDKVALPLPKRLLSFVSQFAHLTIVSHELTSGYFACAVLRECGLLKASTGSNDWLELYFVVATSVGLFVAFVFWGSALIDPALMAPVDVILPPRYQLCPDFKQHLLFGAMFGPTDPEPACRWQTPFRLFMQYIHTLCPLLLVVDMMVAQHSLGPADMEINTTLCFAWCYLSWNLFCWWLLQTPPYPLQKRFFELGAAWAVFAYSVLSIFAMALCIYTRWVRAAGGALGATFSVALVIWASTGLQPWRGELARFQGLDPEVLVKGWQAGGRSAFLTKEAEMEFLSQNKAS</sequence>
<dbReference type="EMBL" id="CAMXCT030002786">
    <property type="protein sequence ID" value="CAL4787796.1"/>
    <property type="molecule type" value="Genomic_DNA"/>
</dbReference>
<feature type="transmembrane region" description="Helical" evidence="5">
    <location>
        <begin position="256"/>
        <end position="274"/>
    </location>
</feature>
<comment type="subcellular location">
    <subcellularLocation>
        <location evidence="1">Endomembrane system</location>
        <topology evidence="1">Multi-pass membrane protein</topology>
    </subcellularLocation>
</comment>
<keyword evidence="2 5" id="KW-0812">Transmembrane</keyword>
<feature type="transmembrane region" description="Helical" evidence="5">
    <location>
        <begin position="6"/>
        <end position="24"/>
    </location>
</feature>
<evidence type="ECO:0000256" key="1">
    <source>
        <dbReference type="ARBA" id="ARBA00004127"/>
    </source>
</evidence>
<reference evidence="6" key="1">
    <citation type="submission" date="2022-10" db="EMBL/GenBank/DDBJ databases">
        <authorList>
            <person name="Chen Y."/>
            <person name="Dougan E. K."/>
            <person name="Chan C."/>
            <person name="Rhodes N."/>
            <person name="Thang M."/>
        </authorList>
    </citation>
    <scope>NUCLEOTIDE SEQUENCE</scope>
</reference>
<dbReference type="Pfam" id="PF04750">
    <property type="entry name" value="Far-17a_AIG1"/>
    <property type="match status" value="1"/>
</dbReference>
<feature type="transmembrane region" description="Helical" evidence="5">
    <location>
        <begin position="91"/>
        <end position="113"/>
    </location>
</feature>
<gene>
    <name evidence="6" type="ORF">C1SCF055_LOCUS26598</name>
</gene>
<keyword evidence="8" id="KW-1185">Reference proteome</keyword>
<dbReference type="Proteomes" id="UP001152797">
    <property type="component" value="Unassembled WGS sequence"/>
</dbReference>
<feature type="transmembrane region" description="Helical" evidence="5">
    <location>
        <begin position="163"/>
        <end position="181"/>
    </location>
</feature>
<comment type="caution">
    <text evidence="6">The sequence shown here is derived from an EMBL/GenBank/DDBJ whole genome shotgun (WGS) entry which is preliminary data.</text>
</comment>
<dbReference type="EMBL" id="CAMXCT010002786">
    <property type="protein sequence ID" value="CAI4000484.1"/>
    <property type="molecule type" value="Genomic_DNA"/>
</dbReference>
<evidence type="ECO:0000256" key="3">
    <source>
        <dbReference type="ARBA" id="ARBA00022989"/>
    </source>
</evidence>
<keyword evidence="4 5" id="KW-0472">Membrane</keyword>